<evidence type="ECO:0000313" key="2">
    <source>
        <dbReference type="EMBL" id="PIQ71294.1"/>
    </source>
</evidence>
<dbReference type="Gene3D" id="3.30.460.10">
    <property type="entry name" value="Beta Polymerase, domain 2"/>
    <property type="match status" value="1"/>
</dbReference>
<evidence type="ECO:0000259" key="1">
    <source>
        <dbReference type="Pfam" id="PF18765"/>
    </source>
</evidence>
<comment type="caution">
    <text evidence="2">The sequence shown here is derived from an EMBL/GenBank/DDBJ whole genome shotgun (WGS) entry which is preliminary data.</text>
</comment>
<protein>
    <recommendedName>
        <fullName evidence="1">Polymerase beta nucleotidyltransferase domain-containing protein</fullName>
    </recommendedName>
</protein>
<dbReference type="EMBL" id="PCVK01000120">
    <property type="protein sequence ID" value="PIQ71294.1"/>
    <property type="molecule type" value="Genomic_DNA"/>
</dbReference>
<dbReference type="Proteomes" id="UP000229497">
    <property type="component" value="Unassembled WGS sequence"/>
</dbReference>
<dbReference type="Pfam" id="PF18765">
    <property type="entry name" value="Polbeta"/>
    <property type="match status" value="1"/>
</dbReference>
<feature type="domain" description="Polymerase beta nucleotidyltransferase" evidence="1">
    <location>
        <begin position="25"/>
        <end position="91"/>
    </location>
</feature>
<evidence type="ECO:0000313" key="3">
    <source>
        <dbReference type="Proteomes" id="UP000229497"/>
    </source>
</evidence>
<organism evidence="2 3">
    <name type="scientific">Candidatus Roizmanbacteria bacterium CG11_big_fil_rev_8_21_14_0_20_37_16</name>
    <dbReference type="NCBI Taxonomy" id="1974857"/>
    <lineage>
        <taxon>Bacteria</taxon>
        <taxon>Candidatus Roizmaniibacteriota</taxon>
    </lineage>
</organism>
<dbReference type="InterPro" id="IPR043519">
    <property type="entry name" value="NT_sf"/>
</dbReference>
<accession>A0A2H0KLP0</accession>
<gene>
    <name evidence="2" type="ORF">COV87_04250</name>
</gene>
<sequence>MLDSKISKLLRQIIYKHLPEDSYNAFVFGSRATGKNRKFSDLDLGIKGPKPLTPKEYILIKNDLDDSDIPYRVDLVDFAKVNNKFKQILNSSIIKI</sequence>
<reference evidence="2 3" key="1">
    <citation type="submission" date="2017-09" db="EMBL/GenBank/DDBJ databases">
        <title>Depth-based differentiation of microbial function through sediment-hosted aquifers and enrichment of novel symbionts in the deep terrestrial subsurface.</title>
        <authorList>
            <person name="Probst A.J."/>
            <person name="Ladd B."/>
            <person name="Jarett J.K."/>
            <person name="Geller-Mcgrath D.E."/>
            <person name="Sieber C.M."/>
            <person name="Emerson J.B."/>
            <person name="Anantharaman K."/>
            <person name="Thomas B.C."/>
            <person name="Malmstrom R."/>
            <person name="Stieglmeier M."/>
            <person name="Klingl A."/>
            <person name="Woyke T."/>
            <person name="Ryan C.M."/>
            <person name="Banfield J.F."/>
        </authorList>
    </citation>
    <scope>NUCLEOTIDE SEQUENCE [LARGE SCALE GENOMIC DNA]</scope>
    <source>
        <strain evidence="2">CG11_big_fil_rev_8_21_14_0_20_37_16</strain>
    </source>
</reference>
<name>A0A2H0KLP0_9BACT</name>
<dbReference type="AlphaFoldDB" id="A0A2H0KLP0"/>
<dbReference type="SUPFAM" id="SSF81301">
    <property type="entry name" value="Nucleotidyltransferase"/>
    <property type="match status" value="1"/>
</dbReference>
<proteinExistence type="predicted"/>
<dbReference type="CDD" id="cd05403">
    <property type="entry name" value="NT_KNTase_like"/>
    <property type="match status" value="1"/>
</dbReference>
<dbReference type="InterPro" id="IPR041633">
    <property type="entry name" value="Polbeta"/>
</dbReference>